<keyword evidence="3" id="KW-0663">Pyridoxal phosphate</keyword>
<dbReference type="InterPro" id="IPR004839">
    <property type="entry name" value="Aminotransferase_I/II_large"/>
</dbReference>
<accession>A0A9J5Y9Y5</accession>
<feature type="domain" description="Aminotransferase class I/classII large" evidence="4">
    <location>
        <begin position="46"/>
        <end position="221"/>
    </location>
</feature>
<evidence type="ECO:0000313" key="6">
    <source>
        <dbReference type="Proteomes" id="UP000824120"/>
    </source>
</evidence>
<evidence type="ECO:0000256" key="3">
    <source>
        <dbReference type="ARBA" id="ARBA00022898"/>
    </source>
</evidence>
<comment type="similarity">
    <text evidence="2">Belongs to the class-I pyridoxal-phosphate-dependent aminotransferase family.</text>
</comment>
<dbReference type="InterPro" id="IPR004838">
    <property type="entry name" value="NHTrfase_class1_PyrdxlP-BS"/>
</dbReference>
<reference evidence="5 6" key="1">
    <citation type="submission" date="2020-09" db="EMBL/GenBank/DDBJ databases">
        <title>De no assembly of potato wild relative species, Solanum commersonii.</title>
        <authorList>
            <person name="Cho K."/>
        </authorList>
    </citation>
    <scope>NUCLEOTIDE SEQUENCE [LARGE SCALE GENOMIC DNA]</scope>
    <source>
        <strain evidence="5">LZ3.2</strain>
        <tissue evidence="5">Leaf</tissue>
    </source>
</reference>
<comment type="cofactor">
    <cofactor evidence="1">
        <name>pyridoxal 5'-phosphate</name>
        <dbReference type="ChEBI" id="CHEBI:597326"/>
    </cofactor>
</comment>
<evidence type="ECO:0000256" key="2">
    <source>
        <dbReference type="ARBA" id="ARBA00007441"/>
    </source>
</evidence>
<dbReference type="PROSITE" id="PS00105">
    <property type="entry name" value="AA_TRANSFER_CLASS_1"/>
    <property type="match status" value="1"/>
</dbReference>
<dbReference type="Gene3D" id="3.40.640.10">
    <property type="entry name" value="Type I PLP-dependent aspartate aminotransferase-like (Major domain)"/>
    <property type="match status" value="4"/>
</dbReference>
<protein>
    <recommendedName>
        <fullName evidence="4">Aminotransferase class I/classII large domain-containing protein</fullName>
    </recommendedName>
</protein>
<keyword evidence="6" id="KW-1185">Reference proteome</keyword>
<name>A0A9J5Y9Y5_SOLCO</name>
<dbReference type="FunFam" id="3.90.1150.10:FF:000040">
    <property type="entry name" value="Tyrosine aminotransferase"/>
    <property type="match status" value="1"/>
</dbReference>
<gene>
    <name evidence="5" type="ORF">H5410_038393</name>
</gene>
<dbReference type="Pfam" id="PF00155">
    <property type="entry name" value="Aminotran_1_2"/>
    <property type="match status" value="4"/>
</dbReference>
<evidence type="ECO:0000256" key="1">
    <source>
        <dbReference type="ARBA" id="ARBA00001933"/>
    </source>
</evidence>
<dbReference type="OrthoDB" id="1691396at2759"/>
<comment type="caution">
    <text evidence="5">The sequence shown here is derived from an EMBL/GenBank/DDBJ whole genome shotgun (WGS) entry which is preliminary data.</text>
</comment>
<dbReference type="NCBIfam" id="TIGR01265">
    <property type="entry name" value="tyr_nico_aTase"/>
    <property type="match status" value="3"/>
</dbReference>
<dbReference type="InterPro" id="IPR015424">
    <property type="entry name" value="PyrdxlP-dep_Trfase"/>
</dbReference>
<dbReference type="FunFam" id="3.40.640.10:FF:000048">
    <property type="entry name" value="tyrosine aminotransferase"/>
    <property type="match status" value="2"/>
</dbReference>
<feature type="domain" description="Aminotransferase class I/classII large" evidence="4">
    <location>
        <begin position="781"/>
        <end position="1117"/>
    </location>
</feature>
<dbReference type="Proteomes" id="UP000824120">
    <property type="component" value="Chromosome 7"/>
</dbReference>
<dbReference type="EMBL" id="JACXVP010000007">
    <property type="protein sequence ID" value="KAG5597161.1"/>
    <property type="molecule type" value="Genomic_DNA"/>
</dbReference>
<dbReference type="PANTHER" id="PTHR45744">
    <property type="entry name" value="TYROSINE AMINOTRANSFERASE"/>
    <property type="match status" value="1"/>
</dbReference>
<dbReference type="GO" id="GO:0004838">
    <property type="term" value="F:L-tyrosine-2-oxoglutarate transaminase activity"/>
    <property type="evidence" value="ECO:0007669"/>
    <property type="project" value="TreeGrafter"/>
</dbReference>
<dbReference type="PANTHER" id="PTHR45744:SF11">
    <property type="entry name" value="TYROSINE AMINOTRANSFERASE"/>
    <property type="match status" value="1"/>
</dbReference>
<feature type="domain" description="Aminotransferase class I/classII large" evidence="4">
    <location>
        <begin position="1160"/>
        <end position="1524"/>
    </location>
</feature>
<proteinExistence type="inferred from homology"/>
<sequence>MENNTTTTTKWNFKENEKLVTALGLTVRSVLNNLTSCIDPADTRVVISLGHGDPSAFPCFRTTPIAENAIADAKFNGYSSKVGILSARRAVAENLSQDLPYKLSPDDIYLTSGCGQAIEVILNALARPNANILPPTPGFPWRRSGRWTFLNAVESLTDDNTVAMAIINPGNPCGNVYTEQHLKKRCSNFHQVAEMARKLGILVISDEVYAHLAFGSKPFVPMGIFGSNCSCYYTRIHIKEVDCPWLSTWLARVAVGLKNWLRITFACEPSYLEDGFQRLNTFYQRHAKKHMENGTTTSRRTWNFKENEKLVSVSDLTVRGVLNKLMRCIDPADTRPVIPLGHGDPSAFPCFRTTQIAEDAVSDAVRSAKFNCYSSTVGILPARRAVAEYLSQDLPYKLSPDDIYLTIGCGQGIEIVLNALARPNANILLPTPGFPYYEAWGGFTQMEMRHFNLLPEKEWEVDLNVVESLADENTVAMVIINPGNPCGNVYSEQHLKKVAEMARKLGILVISDEVYAHLAFGSKPFVPMGIFGSIAPVITLGSISKRWIVPGWRLGWLVTNDPNGILKKHGVIDSLVGYLNISSDPATFIQGAIPQILQETKDDFFSKIVNMLREYADICYERIKDIPCITCPSKPQGSMFVMVQLHLNLLEDIEDDLDFCAKLAREESMIILPELRSCLDTADTRLVIPLCLADPSAFPCFRTTPIAEDAIVDAVRSAKFNCYSPTVGILPARSMENGTTTTRKIWNFKETEKLVSASNLTVRSVLDKLTSCLDTADTRSVIPLGHGDPSVFPCFRTTPIAEDAIIDAVRSAKFNCYSPTVGIFPARRAVAEYLSQDLPYKLSPDDIYLTSGCVQAIEVLLSALARPNANILLPTPGFPFYEARAAFTHIEMRHFNLLPEKEWEVDLNEVEFLADENTVAMVIINPGNPCGNVYTDQHLKKVAETARKLGILVISDEVYSHLTFGSKPFVPMGVFGSITPVITLGSISKKWVVPGWRLGWLVTNDPNGILKEHGVIDSIIGYLNISSDPATFIQGAIPQILEKTKDDFFSKIVDMLREDADICYDKIKDIPCITCPSKPQGSMFLMVQLNLNLLEDIEDDLNFCAKLAKEESLIILPEMEVSSKWNFEGKEEAKKAAACTIRSYLDTLNESINKNDTTTSVIPLSHGDPSGFPSFRTSKVSENALLDALQSAQYNGYPRNLDIFHASRSIAEYLSRDYPYKLSPNDVLVTAGAKQAIDVLITALAVPGANILLPRPGYPAYEALATFNRLEMRHYDLLPEQDWEVDIDGLETLADDRTVAMVVINPGNPCGNVYKREHLKKIAEAASKLGMLVISDEAYGHLVFGSNPFVPMGNYGEIAPILTIGSISKRWLVPGWRFGWIVMCDPNDILQKHGVAESIKNYHNIGVEPPTLTLGAITRILAETPEDFYSNTINLLRKAADICYAGLREIPCFIPYKSQGSMFLMAKLNMSLLEGIDNDMEFCTRLAREESVIVLPGEALGLKNWVRVTFAVEISALEDGLSRINAFCFRNAKQQ</sequence>
<dbReference type="InterPro" id="IPR015422">
    <property type="entry name" value="PyrdxlP-dep_Trfase_small"/>
</dbReference>
<dbReference type="Gene3D" id="3.90.1150.10">
    <property type="entry name" value="Aspartate Aminotransferase, domain 1"/>
    <property type="match status" value="4"/>
</dbReference>
<dbReference type="InterPro" id="IPR005958">
    <property type="entry name" value="TyrNic_aminoTrfase"/>
</dbReference>
<dbReference type="InterPro" id="IPR015421">
    <property type="entry name" value="PyrdxlP-dep_Trfase_major"/>
</dbReference>
<evidence type="ECO:0000259" key="4">
    <source>
        <dbReference type="Pfam" id="PF00155"/>
    </source>
</evidence>
<dbReference type="GO" id="GO:0030170">
    <property type="term" value="F:pyridoxal phosphate binding"/>
    <property type="evidence" value="ECO:0007669"/>
    <property type="project" value="InterPro"/>
</dbReference>
<dbReference type="GO" id="GO:0006572">
    <property type="term" value="P:L-tyrosine catabolic process"/>
    <property type="evidence" value="ECO:0007669"/>
    <property type="project" value="TreeGrafter"/>
</dbReference>
<evidence type="ECO:0000313" key="5">
    <source>
        <dbReference type="EMBL" id="KAG5597161.1"/>
    </source>
</evidence>
<dbReference type="CDD" id="cd00609">
    <property type="entry name" value="AAT_like"/>
    <property type="match status" value="4"/>
</dbReference>
<organism evidence="5 6">
    <name type="scientific">Solanum commersonii</name>
    <name type="common">Commerson's wild potato</name>
    <name type="synonym">Commerson's nightshade</name>
    <dbReference type="NCBI Taxonomy" id="4109"/>
    <lineage>
        <taxon>Eukaryota</taxon>
        <taxon>Viridiplantae</taxon>
        <taxon>Streptophyta</taxon>
        <taxon>Embryophyta</taxon>
        <taxon>Tracheophyta</taxon>
        <taxon>Spermatophyta</taxon>
        <taxon>Magnoliopsida</taxon>
        <taxon>eudicotyledons</taxon>
        <taxon>Gunneridae</taxon>
        <taxon>Pentapetalae</taxon>
        <taxon>asterids</taxon>
        <taxon>lamiids</taxon>
        <taxon>Solanales</taxon>
        <taxon>Solanaceae</taxon>
        <taxon>Solanoideae</taxon>
        <taxon>Solaneae</taxon>
        <taxon>Solanum</taxon>
    </lineage>
</organism>
<feature type="domain" description="Aminotransferase class I/classII large" evidence="4">
    <location>
        <begin position="336"/>
        <end position="679"/>
    </location>
</feature>
<dbReference type="SUPFAM" id="SSF53383">
    <property type="entry name" value="PLP-dependent transferases"/>
    <property type="match status" value="4"/>
</dbReference>